<feature type="domain" description="Protocadherin" evidence="5">
    <location>
        <begin position="10"/>
        <end position="77"/>
    </location>
</feature>
<evidence type="ECO:0000256" key="2">
    <source>
        <dbReference type="ARBA" id="ARBA00022475"/>
    </source>
</evidence>
<proteinExistence type="predicted"/>
<name>A0A3B4BJJ3_9GOBI</name>
<organism evidence="6 7">
    <name type="scientific">Periophthalmus magnuspinnatus</name>
    <dbReference type="NCBI Taxonomy" id="409849"/>
    <lineage>
        <taxon>Eukaryota</taxon>
        <taxon>Metazoa</taxon>
        <taxon>Chordata</taxon>
        <taxon>Craniata</taxon>
        <taxon>Vertebrata</taxon>
        <taxon>Euteleostomi</taxon>
        <taxon>Actinopterygii</taxon>
        <taxon>Neopterygii</taxon>
        <taxon>Teleostei</taxon>
        <taxon>Neoteleostei</taxon>
        <taxon>Acanthomorphata</taxon>
        <taxon>Gobiaria</taxon>
        <taxon>Gobiiformes</taxon>
        <taxon>Gobioidei</taxon>
        <taxon>Gobiidae</taxon>
        <taxon>Oxudercinae</taxon>
        <taxon>Periophthalmus</taxon>
    </lineage>
</organism>
<dbReference type="AlphaFoldDB" id="A0A3B4BJJ3"/>
<dbReference type="Pfam" id="PF08374">
    <property type="entry name" value="Protocadherin"/>
    <property type="match status" value="1"/>
</dbReference>
<evidence type="ECO:0000313" key="7">
    <source>
        <dbReference type="Proteomes" id="UP000261520"/>
    </source>
</evidence>
<keyword evidence="2" id="KW-0472">Membrane</keyword>
<feature type="region of interest" description="Disordered" evidence="4">
    <location>
        <begin position="1"/>
        <end position="43"/>
    </location>
</feature>
<protein>
    <recommendedName>
        <fullName evidence="5">Protocadherin domain-containing protein</fullName>
    </recommendedName>
</protein>
<dbReference type="Proteomes" id="UP000261520">
    <property type="component" value="Unplaced"/>
</dbReference>
<sequence>SQAERGRHQSSPDLARHYKSSSPLPAVNLQPHSPPAEGKKHQAVQELPPSNTFVGSGGYAMSLGSDQCSEYGCQTGNKYSKQVRLPRLKDVSGEREVWESLLRLLPP</sequence>
<reference evidence="6" key="1">
    <citation type="submission" date="2025-08" db="UniProtKB">
        <authorList>
            <consortium name="Ensembl"/>
        </authorList>
    </citation>
    <scope>IDENTIFICATION</scope>
</reference>
<dbReference type="STRING" id="409849.ENSPMGP00000030058"/>
<keyword evidence="3" id="KW-0732">Signal</keyword>
<dbReference type="Ensembl" id="ENSPMGT00000031996.1">
    <property type="protein sequence ID" value="ENSPMGP00000030058.1"/>
    <property type="gene ID" value="ENSPMGG00000024182.1"/>
</dbReference>
<keyword evidence="7" id="KW-1185">Reference proteome</keyword>
<evidence type="ECO:0000256" key="1">
    <source>
        <dbReference type="ARBA" id="ARBA00004251"/>
    </source>
</evidence>
<evidence type="ECO:0000256" key="3">
    <source>
        <dbReference type="ARBA" id="ARBA00022729"/>
    </source>
</evidence>
<evidence type="ECO:0000313" key="6">
    <source>
        <dbReference type="Ensembl" id="ENSPMGP00000030058.1"/>
    </source>
</evidence>
<dbReference type="InterPro" id="IPR013585">
    <property type="entry name" value="Protocadherin"/>
</dbReference>
<accession>A0A3B4BJJ3</accession>
<evidence type="ECO:0000256" key="4">
    <source>
        <dbReference type="SAM" id="MobiDB-lite"/>
    </source>
</evidence>
<evidence type="ECO:0000259" key="5">
    <source>
        <dbReference type="Pfam" id="PF08374"/>
    </source>
</evidence>
<reference evidence="6" key="2">
    <citation type="submission" date="2025-09" db="UniProtKB">
        <authorList>
            <consortium name="Ensembl"/>
        </authorList>
    </citation>
    <scope>IDENTIFICATION</scope>
</reference>
<comment type="subcellular location">
    <subcellularLocation>
        <location evidence="1">Cell membrane</location>
        <topology evidence="1">Single-pass type I membrane protein</topology>
    </subcellularLocation>
</comment>
<dbReference type="GO" id="GO:0005886">
    <property type="term" value="C:plasma membrane"/>
    <property type="evidence" value="ECO:0007669"/>
    <property type="project" value="UniProtKB-SubCell"/>
</dbReference>
<keyword evidence="2" id="KW-1003">Cell membrane</keyword>